<sequence>MAFNVDDHPLDTSLILHTESRSPRKQKENCFGSLGYLEDDKLNFVTGPDDEFASFWFIKTSVTDPHKCKDAEFIENQLRKGEFGIAFICNPQIVCTYSIGILAYRKNTSPIEYISDIGISEDGVSIKEDDFDEGFTAIESRFGFDVPKGSDESQRLMFPYITGTIHKNNDAYTGLKYSKILEESKTFARLFEMDDAINVIEDFQNENLPYLIQSDKFSIPKSEQKGVVEVMIYVWINDSTKQLEPFMCRKSVEPKVRKVKFNFE</sequence>
<organism evidence="1 2">
    <name type="scientific">Gimesia chilikensis</name>
    <dbReference type="NCBI Taxonomy" id="2605989"/>
    <lineage>
        <taxon>Bacteria</taxon>
        <taxon>Pseudomonadati</taxon>
        <taxon>Planctomycetota</taxon>
        <taxon>Planctomycetia</taxon>
        <taxon>Planctomycetales</taxon>
        <taxon>Planctomycetaceae</taxon>
        <taxon>Gimesia</taxon>
    </lineage>
</organism>
<dbReference type="RefSeq" id="WP_145043736.1">
    <property type="nucleotide sequence ID" value="NZ_CP036347.1"/>
</dbReference>
<dbReference type="AlphaFoldDB" id="A0A517WJK0"/>
<proteinExistence type="predicted"/>
<dbReference type="EMBL" id="CP036347">
    <property type="protein sequence ID" value="QDU05434.1"/>
    <property type="molecule type" value="Genomic_DNA"/>
</dbReference>
<protein>
    <submittedName>
        <fullName evidence="1">Uncharacterized protein</fullName>
    </submittedName>
</protein>
<dbReference type="Proteomes" id="UP000320722">
    <property type="component" value="Chromosome"/>
</dbReference>
<reference evidence="1 2" key="1">
    <citation type="submission" date="2019-02" db="EMBL/GenBank/DDBJ databases">
        <title>Deep-cultivation of Planctomycetes and their phenomic and genomic characterization uncovers novel biology.</title>
        <authorList>
            <person name="Wiegand S."/>
            <person name="Jogler M."/>
            <person name="Boedeker C."/>
            <person name="Pinto D."/>
            <person name="Vollmers J."/>
            <person name="Rivas-Marin E."/>
            <person name="Kohn T."/>
            <person name="Peeters S.H."/>
            <person name="Heuer A."/>
            <person name="Rast P."/>
            <person name="Oberbeckmann S."/>
            <person name="Bunk B."/>
            <person name="Jeske O."/>
            <person name="Meyerdierks A."/>
            <person name="Storesund J.E."/>
            <person name="Kallscheuer N."/>
            <person name="Luecker S."/>
            <person name="Lage O.M."/>
            <person name="Pohl T."/>
            <person name="Merkel B.J."/>
            <person name="Hornburger P."/>
            <person name="Mueller R.-W."/>
            <person name="Bruemmer F."/>
            <person name="Labrenz M."/>
            <person name="Spormann A.M."/>
            <person name="Op den Camp H."/>
            <person name="Overmann J."/>
            <person name="Amann R."/>
            <person name="Jetten M.S.M."/>
            <person name="Mascher T."/>
            <person name="Medema M.H."/>
            <person name="Devos D.P."/>
            <person name="Kaster A.-K."/>
            <person name="Ovreas L."/>
            <person name="Rohde M."/>
            <person name="Galperin M.Y."/>
            <person name="Jogler C."/>
        </authorList>
    </citation>
    <scope>NUCLEOTIDE SEQUENCE [LARGE SCALE GENOMIC DNA]</scope>
    <source>
        <strain evidence="1 2">V6</strain>
    </source>
</reference>
<accession>A0A5A8B1M6</accession>
<accession>A0A517WJK0</accession>
<gene>
    <name evidence="1" type="ORF">V6x_51710</name>
</gene>
<evidence type="ECO:0000313" key="1">
    <source>
        <dbReference type="EMBL" id="QDU05434.1"/>
    </source>
</evidence>
<name>A0A517WJK0_9PLAN</name>
<evidence type="ECO:0000313" key="2">
    <source>
        <dbReference type="Proteomes" id="UP000320722"/>
    </source>
</evidence>